<protein>
    <recommendedName>
        <fullName evidence="2">RING-type E3 ubiquitin transferase</fullName>
        <ecNumber evidence="2">2.3.2.27</ecNumber>
    </recommendedName>
</protein>
<evidence type="ECO:0000256" key="8">
    <source>
        <dbReference type="ARBA" id="ARBA00038197"/>
    </source>
</evidence>
<feature type="domain" description="RING-type" evidence="10">
    <location>
        <begin position="75"/>
        <end position="116"/>
    </location>
</feature>
<dbReference type="InterPro" id="IPR051834">
    <property type="entry name" value="RING_finger_E3_ligase"/>
</dbReference>
<dbReference type="GO" id="GO:0006511">
    <property type="term" value="P:ubiquitin-dependent protein catabolic process"/>
    <property type="evidence" value="ECO:0007669"/>
    <property type="project" value="TreeGrafter"/>
</dbReference>
<dbReference type="GO" id="GO:0016567">
    <property type="term" value="P:protein ubiquitination"/>
    <property type="evidence" value="ECO:0007669"/>
    <property type="project" value="UniProtKB-ARBA"/>
</dbReference>
<comment type="similarity">
    <text evidence="8">Belongs to the RNF181 family.</text>
</comment>
<dbReference type="InterPro" id="IPR001841">
    <property type="entry name" value="Znf_RING"/>
</dbReference>
<evidence type="ECO:0000259" key="10">
    <source>
        <dbReference type="PROSITE" id="PS50089"/>
    </source>
</evidence>
<dbReference type="SUPFAM" id="SSF57850">
    <property type="entry name" value="RING/U-box"/>
    <property type="match status" value="1"/>
</dbReference>
<evidence type="ECO:0000256" key="6">
    <source>
        <dbReference type="ARBA" id="ARBA00022786"/>
    </source>
</evidence>
<comment type="catalytic activity">
    <reaction evidence="1">
        <text>S-ubiquitinyl-[E2 ubiquitin-conjugating enzyme]-L-cysteine + [acceptor protein]-L-lysine = [E2 ubiquitin-conjugating enzyme]-L-cysteine + N(6)-ubiquitinyl-[acceptor protein]-L-lysine.</text>
        <dbReference type="EC" id="2.3.2.27"/>
    </reaction>
</comment>
<keyword evidence="5 9" id="KW-0863">Zinc-finger</keyword>
<dbReference type="PANTHER" id="PTHR45931:SF3">
    <property type="entry name" value="RING ZINC FINGER-CONTAINING PROTEIN"/>
    <property type="match status" value="1"/>
</dbReference>
<dbReference type="GO" id="GO:0005634">
    <property type="term" value="C:nucleus"/>
    <property type="evidence" value="ECO:0007669"/>
    <property type="project" value="TreeGrafter"/>
</dbReference>
<dbReference type="PROSITE" id="PS50089">
    <property type="entry name" value="ZF_RING_2"/>
    <property type="match status" value="1"/>
</dbReference>
<evidence type="ECO:0000256" key="7">
    <source>
        <dbReference type="ARBA" id="ARBA00022833"/>
    </source>
</evidence>
<proteinExistence type="evidence at transcript level"/>
<keyword evidence="3" id="KW-0808">Transferase</keyword>
<evidence type="ECO:0000313" key="11">
    <source>
        <dbReference type="EMBL" id="JAA70544.1"/>
    </source>
</evidence>
<dbReference type="AlphaFoldDB" id="A0A0K8RJ27"/>
<dbReference type="Pfam" id="PF13639">
    <property type="entry name" value="zf-RING_2"/>
    <property type="match status" value="1"/>
</dbReference>
<dbReference type="InterPro" id="IPR013083">
    <property type="entry name" value="Znf_RING/FYVE/PHD"/>
</dbReference>
<keyword evidence="6" id="KW-0833">Ubl conjugation pathway</keyword>
<evidence type="ECO:0000256" key="9">
    <source>
        <dbReference type="PROSITE-ProRule" id="PRU00175"/>
    </source>
</evidence>
<evidence type="ECO:0000256" key="5">
    <source>
        <dbReference type="ARBA" id="ARBA00022771"/>
    </source>
</evidence>
<reference evidence="11" key="1">
    <citation type="submission" date="2012-12" db="EMBL/GenBank/DDBJ databases">
        <title>Identification and characterization of a phenylalanine ammonia-lyase gene family in Isatis indigotica Fort.</title>
        <authorList>
            <person name="Liu Q."/>
            <person name="Chen J."/>
            <person name="Zhou X."/>
            <person name="Di P."/>
            <person name="Xiao Y."/>
            <person name="Xuan H."/>
            <person name="Zhang L."/>
            <person name="Chen W."/>
        </authorList>
    </citation>
    <scope>NUCLEOTIDE SEQUENCE</scope>
    <source>
        <tissue evidence="11">Salivary gland</tissue>
    </source>
</reference>
<dbReference type="Gene3D" id="3.30.40.10">
    <property type="entry name" value="Zinc/RING finger domain, C3HC4 (zinc finger)"/>
    <property type="match status" value="1"/>
</dbReference>
<sequence length="152" mass="17156">MASYFDEHGCSPLAPGEQPDHMLHLARLLIDGGYGAHFDMEYHRIFPDEPHKPPASKAAIDSLKTAPIEEEGKKCPVCLKDYSPGETVTEIACCHAFHKDCIIPWLTRINTCPVCRYELPTDDPDYEAFKAQKARVKQRDEALQELHNSMFG</sequence>
<dbReference type="FunFam" id="3.30.40.10:FF:000127">
    <property type="entry name" value="E3 ubiquitin-protein ligase RNF181"/>
    <property type="match status" value="1"/>
</dbReference>
<dbReference type="PANTHER" id="PTHR45931">
    <property type="entry name" value="SI:CH211-59O9.10"/>
    <property type="match status" value="1"/>
</dbReference>
<dbReference type="EMBL" id="GADI01003264">
    <property type="protein sequence ID" value="JAA70544.1"/>
    <property type="molecule type" value="mRNA"/>
</dbReference>
<accession>A0A0K8RJ27</accession>
<keyword evidence="4" id="KW-0479">Metal-binding</keyword>
<organism evidence="11">
    <name type="scientific">Ixodes ricinus</name>
    <name type="common">Common tick</name>
    <name type="synonym">Acarus ricinus</name>
    <dbReference type="NCBI Taxonomy" id="34613"/>
    <lineage>
        <taxon>Eukaryota</taxon>
        <taxon>Metazoa</taxon>
        <taxon>Ecdysozoa</taxon>
        <taxon>Arthropoda</taxon>
        <taxon>Chelicerata</taxon>
        <taxon>Arachnida</taxon>
        <taxon>Acari</taxon>
        <taxon>Parasitiformes</taxon>
        <taxon>Ixodida</taxon>
        <taxon>Ixodoidea</taxon>
        <taxon>Ixodidae</taxon>
        <taxon>Ixodinae</taxon>
        <taxon>Ixodes</taxon>
    </lineage>
</organism>
<evidence type="ECO:0000256" key="2">
    <source>
        <dbReference type="ARBA" id="ARBA00012483"/>
    </source>
</evidence>
<dbReference type="GO" id="GO:0008270">
    <property type="term" value="F:zinc ion binding"/>
    <property type="evidence" value="ECO:0007669"/>
    <property type="project" value="UniProtKB-KW"/>
</dbReference>
<evidence type="ECO:0000256" key="1">
    <source>
        <dbReference type="ARBA" id="ARBA00000900"/>
    </source>
</evidence>
<dbReference type="EC" id="2.3.2.27" evidence="2"/>
<evidence type="ECO:0000256" key="3">
    <source>
        <dbReference type="ARBA" id="ARBA00022679"/>
    </source>
</evidence>
<dbReference type="GO" id="GO:0061630">
    <property type="term" value="F:ubiquitin protein ligase activity"/>
    <property type="evidence" value="ECO:0007669"/>
    <property type="project" value="UniProtKB-EC"/>
</dbReference>
<name>A0A0K8RJ27_IXORI</name>
<keyword evidence="7" id="KW-0862">Zinc</keyword>
<evidence type="ECO:0000256" key="4">
    <source>
        <dbReference type="ARBA" id="ARBA00022723"/>
    </source>
</evidence>
<dbReference type="SMART" id="SM00184">
    <property type="entry name" value="RING"/>
    <property type="match status" value="1"/>
</dbReference>